<evidence type="ECO:0000313" key="2">
    <source>
        <dbReference type="EMBL" id="ORV52480.1"/>
    </source>
</evidence>
<protein>
    <submittedName>
        <fullName evidence="2">Uncharacterized protein</fullName>
    </submittedName>
</protein>
<proteinExistence type="predicted"/>
<dbReference type="Proteomes" id="UP000193010">
    <property type="component" value="Unassembled WGS sequence"/>
</dbReference>
<evidence type="ECO:0000313" key="3">
    <source>
        <dbReference type="Proteomes" id="UP000193010"/>
    </source>
</evidence>
<name>A0A1X1U6J6_MYCFL</name>
<gene>
    <name evidence="2" type="ORF">AWC05_23635</name>
</gene>
<sequence>MLNRGGRVLNRCLLRGLVDHRSTRAAVAAGTAGAATLQDGAGVRRRRRVTTNTAPGTAAALNHRALSGRPGRAVSADTTAAGGTAAATERRAFLAEDAAVSSTAGTRVDATAREATANTGP</sequence>
<evidence type="ECO:0000256" key="1">
    <source>
        <dbReference type="SAM" id="MobiDB-lite"/>
    </source>
</evidence>
<comment type="caution">
    <text evidence="2">The sequence shown here is derived from an EMBL/GenBank/DDBJ whole genome shotgun (WGS) entry which is preliminary data.</text>
</comment>
<feature type="region of interest" description="Disordered" evidence="1">
    <location>
        <begin position="98"/>
        <end position="121"/>
    </location>
</feature>
<reference evidence="2 3" key="1">
    <citation type="submission" date="2016-01" db="EMBL/GenBank/DDBJ databases">
        <title>The new phylogeny of the genus Mycobacterium.</title>
        <authorList>
            <person name="Tarcisio F."/>
            <person name="Conor M."/>
            <person name="Antonella G."/>
            <person name="Elisabetta G."/>
            <person name="Giulia F.S."/>
            <person name="Sara T."/>
            <person name="Anna F."/>
            <person name="Clotilde B."/>
            <person name="Roberto B."/>
            <person name="Veronica D.S."/>
            <person name="Fabio R."/>
            <person name="Monica P."/>
            <person name="Olivier J."/>
            <person name="Enrico T."/>
            <person name="Nicola S."/>
        </authorList>
    </citation>
    <scope>NUCLEOTIDE SEQUENCE [LARGE SCALE GENOMIC DNA]</scope>
    <source>
        <strain evidence="2 3">DSM 44852</strain>
    </source>
</reference>
<organism evidence="2 3">
    <name type="scientific">Mycobacterium florentinum</name>
    <dbReference type="NCBI Taxonomy" id="292462"/>
    <lineage>
        <taxon>Bacteria</taxon>
        <taxon>Bacillati</taxon>
        <taxon>Actinomycetota</taxon>
        <taxon>Actinomycetes</taxon>
        <taxon>Mycobacteriales</taxon>
        <taxon>Mycobacteriaceae</taxon>
        <taxon>Mycobacterium</taxon>
        <taxon>Mycobacterium simiae complex</taxon>
    </lineage>
</organism>
<dbReference type="EMBL" id="LQOV01000015">
    <property type="protein sequence ID" value="ORV52480.1"/>
    <property type="molecule type" value="Genomic_DNA"/>
</dbReference>
<feature type="region of interest" description="Disordered" evidence="1">
    <location>
        <begin position="38"/>
        <end position="82"/>
    </location>
</feature>
<keyword evidence="3" id="KW-1185">Reference proteome</keyword>
<dbReference type="STRING" id="292462.AWC05_23635"/>
<accession>A0A1X1U6J6</accession>
<dbReference type="AlphaFoldDB" id="A0A1X1U6J6"/>